<dbReference type="AlphaFoldDB" id="A0A833E456"/>
<sequence length="323" mass="37143">MKTEHFILLVLLMIGFITMPLLAPTIKTTQPYSIFNREEEGCYNFFKLMHNINPRTKPLIYPYSREDLGENSLLFIISPDVRFTEKEIEDLKEYVSSGNILVIADNFREGNSLLKHLNISYSFSKDPLYDITKPVGLYSDGYLLLENSSAISGEGSGAVVLYSSRSSRVGGYPEPGKESSYPVIVERNYGSGKVVLISDPTIFKNKLFPYNREFLKSYFNYSEKSAIYFDEYHHLDVNPQNVVTVVIESNKVTPEFLSYLFTGLLIVTVIYRGIIKLLSYPMDLENTFKYKNEPSLRKILEDVSKKYHLDRSTLYKVVNRIVK</sequence>
<dbReference type="InterPro" id="IPR029062">
    <property type="entry name" value="Class_I_gatase-like"/>
</dbReference>
<dbReference type="Proteomes" id="UP000618343">
    <property type="component" value="Unassembled WGS sequence"/>
</dbReference>
<evidence type="ECO:0000259" key="1">
    <source>
        <dbReference type="Pfam" id="PF14258"/>
    </source>
</evidence>
<comment type="caution">
    <text evidence="3">The sequence shown here is derived from an EMBL/GenBank/DDBJ whole genome shotgun (WGS) entry which is preliminary data.</text>
</comment>
<proteinExistence type="predicted"/>
<accession>A0A833E456</accession>
<dbReference type="EMBL" id="DQUI01000028">
    <property type="protein sequence ID" value="HIP84194.1"/>
    <property type="molecule type" value="Genomic_DNA"/>
</dbReference>
<feature type="domain" description="DUF4350" evidence="1">
    <location>
        <begin position="35"/>
        <end position="213"/>
    </location>
</feature>
<evidence type="ECO:0000313" key="4">
    <source>
        <dbReference type="Proteomes" id="UP000618343"/>
    </source>
</evidence>
<reference evidence="3" key="1">
    <citation type="journal article" date="2020" name="ISME J.">
        <title>Gammaproteobacteria mediating utilization of methyl-, sulfur- and petroleum organic compounds in deep ocean hydrothermal plumes.</title>
        <authorList>
            <person name="Zhou Z."/>
            <person name="Liu Y."/>
            <person name="Pan J."/>
            <person name="Cron B.R."/>
            <person name="Toner B.M."/>
            <person name="Anantharaman K."/>
            <person name="Breier J.A."/>
            <person name="Dick G.J."/>
            <person name="Li M."/>
        </authorList>
    </citation>
    <scope>NUCLEOTIDE SEQUENCE</scope>
    <source>
        <strain evidence="2">SZUA-1453</strain>
        <strain evidence="3">SZUA-1471</strain>
    </source>
</reference>
<evidence type="ECO:0000313" key="3">
    <source>
        <dbReference type="EMBL" id="HIP91417.1"/>
    </source>
</evidence>
<organism evidence="3 4">
    <name type="scientific">Methanothermococcus okinawensis</name>
    <dbReference type="NCBI Taxonomy" id="155863"/>
    <lineage>
        <taxon>Archaea</taxon>
        <taxon>Methanobacteriati</taxon>
        <taxon>Methanobacteriota</taxon>
        <taxon>Methanomada group</taxon>
        <taxon>Methanococci</taxon>
        <taxon>Methanococcales</taxon>
        <taxon>Methanococcaceae</taxon>
        <taxon>Methanothermococcus</taxon>
    </lineage>
</organism>
<dbReference type="SUPFAM" id="SSF52317">
    <property type="entry name" value="Class I glutamine amidotransferase-like"/>
    <property type="match status" value="1"/>
</dbReference>
<evidence type="ECO:0000313" key="2">
    <source>
        <dbReference type="EMBL" id="HIP84194.1"/>
    </source>
</evidence>
<dbReference type="EMBL" id="DQUO01000044">
    <property type="protein sequence ID" value="HIP91417.1"/>
    <property type="molecule type" value="Genomic_DNA"/>
</dbReference>
<dbReference type="InterPro" id="IPR025646">
    <property type="entry name" value="DUF4350"/>
</dbReference>
<gene>
    <name evidence="2" type="ORF">EYH15_01715</name>
    <name evidence="3" type="ORF">EYH21_03870</name>
</gene>
<name>A0A833E456_9EURY</name>
<dbReference type="Pfam" id="PF14258">
    <property type="entry name" value="DUF4350"/>
    <property type="match status" value="1"/>
</dbReference>
<dbReference type="Proteomes" id="UP000643554">
    <property type="component" value="Unassembled WGS sequence"/>
</dbReference>
<protein>
    <submittedName>
        <fullName evidence="3">DUF4350 domain-containing protein</fullName>
    </submittedName>
</protein>